<dbReference type="Pfam" id="PF00430">
    <property type="entry name" value="ATP-synt_B"/>
    <property type="match status" value="1"/>
</dbReference>
<keyword evidence="7 13" id="KW-0406">Ion transport</keyword>
<comment type="function">
    <text evidence="11">Component of the F(0) channel, it forms part of the peripheral stalk, linking F(1) to F(0). The b'-subunit is a diverged and duplicated form of b found in plants and photosynthetic bacteria.</text>
</comment>
<keyword evidence="13" id="KW-1003">Cell membrane</keyword>
<feature type="transmembrane region" description="Helical" evidence="13">
    <location>
        <begin position="12"/>
        <end position="31"/>
    </location>
</feature>
<comment type="subunit">
    <text evidence="13">F-type ATPases have 2 components, F(1) - the catalytic core - and F(0) - the membrane proton channel. F(1) has five subunits: alpha(3), beta(3), gamma(1), delta(1), epsilon(1). F(0) has three main subunits: a(1), b(2) and c(10-14). The alpha and beta chains form an alternating ring which encloses part of the gamma chain. F(1) is attached to F(0) by a central stalk formed by the gamma and epsilon chains, while a peripheral stalk is formed by the delta and b chains.</text>
</comment>
<evidence type="ECO:0000256" key="6">
    <source>
        <dbReference type="ARBA" id="ARBA00022989"/>
    </source>
</evidence>
<keyword evidence="9 13" id="KW-0066">ATP synthesis</keyword>
<keyword evidence="3 13" id="KW-0138">CF(0)</keyword>
<evidence type="ECO:0000256" key="9">
    <source>
        <dbReference type="ARBA" id="ARBA00023310"/>
    </source>
</evidence>
<dbReference type="Proteomes" id="UP001271769">
    <property type="component" value="Unassembled WGS sequence"/>
</dbReference>
<dbReference type="PANTHER" id="PTHR33445">
    <property type="entry name" value="ATP SYNTHASE SUBUNIT B', CHLOROPLASTIC"/>
    <property type="match status" value="1"/>
</dbReference>
<evidence type="ECO:0000256" key="4">
    <source>
        <dbReference type="ARBA" id="ARBA00022692"/>
    </source>
</evidence>
<evidence type="ECO:0000256" key="14">
    <source>
        <dbReference type="RuleBase" id="RU003848"/>
    </source>
</evidence>
<evidence type="ECO:0000256" key="12">
    <source>
        <dbReference type="ARBA" id="ARBA00037847"/>
    </source>
</evidence>
<keyword evidence="6 13" id="KW-1133">Transmembrane helix</keyword>
<evidence type="ECO:0000256" key="10">
    <source>
        <dbReference type="ARBA" id="ARBA00025198"/>
    </source>
</evidence>
<comment type="similarity">
    <text evidence="1 13 14">Belongs to the ATPase B chain family.</text>
</comment>
<evidence type="ECO:0000256" key="15">
    <source>
        <dbReference type="SAM" id="Coils"/>
    </source>
</evidence>
<dbReference type="PANTHER" id="PTHR33445:SF1">
    <property type="entry name" value="ATP SYNTHASE SUBUNIT B"/>
    <property type="match status" value="1"/>
</dbReference>
<keyword evidence="17" id="KW-1185">Reference proteome</keyword>
<evidence type="ECO:0000256" key="11">
    <source>
        <dbReference type="ARBA" id="ARBA00025614"/>
    </source>
</evidence>
<evidence type="ECO:0000256" key="7">
    <source>
        <dbReference type="ARBA" id="ARBA00023065"/>
    </source>
</evidence>
<evidence type="ECO:0000313" key="16">
    <source>
        <dbReference type="EMBL" id="MDY0871328.1"/>
    </source>
</evidence>
<evidence type="ECO:0000256" key="8">
    <source>
        <dbReference type="ARBA" id="ARBA00023136"/>
    </source>
</evidence>
<dbReference type="InterPro" id="IPR050059">
    <property type="entry name" value="ATP_synthase_B_chain"/>
</dbReference>
<gene>
    <name evidence="13" type="primary">atpF</name>
    <name evidence="16" type="ORF">SMD31_05325</name>
</gene>
<evidence type="ECO:0000313" key="17">
    <source>
        <dbReference type="Proteomes" id="UP001271769"/>
    </source>
</evidence>
<keyword evidence="5 13" id="KW-0375">Hydrogen ion transport</keyword>
<reference evidence="16 17" key="1">
    <citation type="journal article" date="2013" name="Antonie Van Leeuwenhoek">
        <title>Dongia rigui sp. nov., isolated from freshwater of a large wetland in Korea.</title>
        <authorList>
            <person name="Baik K.S."/>
            <person name="Hwang Y.M."/>
            <person name="Choi J.S."/>
            <person name="Kwon J."/>
            <person name="Seong C.N."/>
        </authorList>
    </citation>
    <scope>NUCLEOTIDE SEQUENCE [LARGE SCALE GENOMIC DNA]</scope>
    <source>
        <strain evidence="16 17">04SU4-P</strain>
    </source>
</reference>
<evidence type="ECO:0000256" key="13">
    <source>
        <dbReference type="HAMAP-Rule" id="MF_01398"/>
    </source>
</evidence>
<protein>
    <recommendedName>
        <fullName evidence="13">ATP synthase subunit b</fullName>
    </recommendedName>
    <alternativeName>
        <fullName evidence="13">ATP synthase F(0) sector subunit b</fullName>
    </alternativeName>
    <alternativeName>
        <fullName evidence="13">ATPase subunit I</fullName>
    </alternativeName>
    <alternativeName>
        <fullName evidence="13">F-type ATPase subunit b</fullName>
        <shortName evidence="13">F-ATPase subunit b</shortName>
    </alternativeName>
</protein>
<feature type="coiled-coil region" evidence="15">
    <location>
        <begin position="42"/>
        <end position="76"/>
    </location>
</feature>
<dbReference type="EMBL" id="JAXCLX010000001">
    <property type="protein sequence ID" value="MDY0871328.1"/>
    <property type="molecule type" value="Genomic_DNA"/>
</dbReference>
<dbReference type="HAMAP" id="MF_01398">
    <property type="entry name" value="ATP_synth_b_bprime"/>
    <property type="match status" value="1"/>
</dbReference>
<keyword evidence="8 13" id="KW-0472">Membrane</keyword>
<organism evidence="16 17">
    <name type="scientific">Dongia rigui</name>
    <dbReference type="NCBI Taxonomy" id="940149"/>
    <lineage>
        <taxon>Bacteria</taxon>
        <taxon>Pseudomonadati</taxon>
        <taxon>Pseudomonadota</taxon>
        <taxon>Alphaproteobacteria</taxon>
        <taxon>Rhodospirillales</taxon>
        <taxon>Dongiaceae</taxon>
        <taxon>Dongia</taxon>
    </lineage>
</organism>
<comment type="subcellular location">
    <subcellularLocation>
        <location evidence="13">Cell membrane</location>
        <topology evidence="13">Single-pass membrane protein</topology>
    </subcellularLocation>
    <subcellularLocation>
        <location evidence="12">Endomembrane system</location>
        <topology evidence="12">Single-pass membrane protein</topology>
    </subcellularLocation>
</comment>
<keyword evidence="2 13" id="KW-0813">Transport</keyword>
<proteinExistence type="inferred from homology"/>
<comment type="function">
    <text evidence="10 13">F(1)F(0) ATP synthase produces ATP from ADP in the presence of a proton or sodium gradient. F-type ATPases consist of two structural domains, F(1) containing the extramembraneous catalytic core and F(0) containing the membrane proton channel, linked together by a central stalk and a peripheral stalk. During catalysis, ATP synthesis in the catalytic domain of F(1) is coupled via a rotary mechanism of the central stalk subunits to proton translocation.</text>
</comment>
<keyword evidence="15" id="KW-0175">Coiled coil</keyword>
<dbReference type="InterPro" id="IPR002146">
    <property type="entry name" value="ATP_synth_b/b'su_bac/chlpt"/>
</dbReference>
<dbReference type="CDD" id="cd06503">
    <property type="entry name" value="ATP-synt_Fo_b"/>
    <property type="match status" value="1"/>
</dbReference>
<keyword evidence="4 13" id="KW-0812">Transmembrane</keyword>
<evidence type="ECO:0000256" key="3">
    <source>
        <dbReference type="ARBA" id="ARBA00022547"/>
    </source>
</evidence>
<sequence length="166" mass="18063">MEHEVGFFANPHTWVNIGGLIFLAFAGPKIWKALTQMLDQRAIKIKADLDEAQKLKDEAQALLGEYQRKQKDALKEASEIIETAKTTAQHQAKEAAAGLEAAFVRREKLALEKIAQAEAAAIAEVRREAVDVAGAAARKLIAASLNDARASALIDAAIKDVNQRLH</sequence>
<accession>A0ABU5DVI3</accession>
<dbReference type="RefSeq" id="WP_320499759.1">
    <property type="nucleotide sequence ID" value="NZ_JAXCLX010000001.1"/>
</dbReference>
<comment type="caution">
    <text evidence="16">The sequence shown here is derived from an EMBL/GenBank/DDBJ whole genome shotgun (WGS) entry which is preliminary data.</text>
</comment>
<name>A0ABU5DVI3_9PROT</name>
<evidence type="ECO:0000256" key="2">
    <source>
        <dbReference type="ARBA" id="ARBA00022448"/>
    </source>
</evidence>
<evidence type="ECO:0000256" key="1">
    <source>
        <dbReference type="ARBA" id="ARBA00005513"/>
    </source>
</evidence>
<evidence type="ECO:0000256" key="5">
    <source>
        <dbReference type="ARBA" id="ARBA00022781"/>
    </source>
</evidence>